<dbReference type="EMBL" id="CP016379">
    <property type="protein sequence ID" value="AZR73916.1"/>
    <property type="molecule type" value="Genomic_DNA"/>
</dbReference>
<feature type="transmembrane region" description="Helical" evidence="5">
    <location>
        <begin position="71"/>
        <end position="91"/>
    </location>
</feature>
<keyword evidence="2 5" id="KW-0812">Transmembrane</keyword>
<dbReference type="PANTHER" id="PTHR37422">
    <property type="entry name" value="TEICHURONIC ACID BIOSYNTHESIS PROTEIN TUAE"/>
    <property type="match status" value="1"/>
</dbReference>
<feature type="transmembrane region" description="Helical" evidence="5">
    <location>
        <begin position="211"/>
        <end position="229"/>
    </location>
</feature>
<evidence type="ECO:0000256" key="2">
    <source>
        <dbReference type="ARBA" id="ARBA00022692"/>
    </source>
</evidence>
<feature type="transmembrane region" description="Helical" evidence="5">
    <location>
        <begin position="47"/>
        <end position="65"/>
    </location>
</feature>
<evidence type="ECO:0000256" key="3">
    <source>
        <dbReference type="ARBA" id="ARBA00022989"/>
    </source>
</evidence>
<evidence type="ECO:0000259" key="6">
    <source>
        <dbReference type="Pfam" id="PF04932"/>
    </source>
</evidence>
<dbReference type="InterPro" id="IPR007016">
    <property type="entry name" value="O-antigen_ligase-rel_domated"/>
</dbReference>
<evidence type="ECO:0000313" key="8">
    <source>
        <dbReference type="Proteomes" id="UP000267250"/>
    </source>
</evidence>
<evidence type="ECO:0000256" key="4">
    <source>
        <dbReference type="ARBA" id="ARBA00023136"/>
    </source>
</evidence>
<keyword evidence="3 5" id="KW-1133">Transmembrane helix</keyword>
<organism evidence="7 8">
    <name type="scientific">Anoxybacter fermentans</name>
    <dbReference type="NCBI Taxonomy" id="1323375"/>
    <lineage>
        <taxon>Bacteria</taxon>
        <taxon>Bacillati</taxon>
        <taxon>Bacillota</taxon>
        <taxon>Clostridia</taxon>
        <taxon>Halanaerobiales</taxon>
        <taxon>Anoxybacter</taxon>
    </lineage>
</organism>
<feature type="transmembrane region" description="Helical" evidence="5">
    <location>
        <begin position="103"/>
        <end position="129"/>
    </location>
</feature>
<keyword evidence="4 5" id="KW-0472">Membrane</keyword>
<proteinExistence type="predicted"/>
<evidence type="ECO:0000313" key="7">
    <source>
        <dbReference type="EMBL" id="AZR73916.1"/>
    </source>
</evidence>
<dbReference type="KEGG" id="aft:BBF96_11250"/>
<dbReference type="AlphaFoldDB" id="A0A3Q9HRX7"/>
<keyword evidence="8" id="KW-1185">Reference proteome</keyword>
<comment type="subcellular location">
    <subcellularLocation>
        <location evidence="1">Membrane</location>
        <topology evidence="1">Multi-pass membrane protein</topology>
    </subcellularLocation>
</comment>
<feature type="transmembrane region" description="Helical" evidence="5">
    <location>
        <begin position="331"/>
        <end position="359"/>
    </location>
</feature>
<dbReference type="Proteomes" id="UP000267250">
    <property type="component" value="Chromosome"/>
</dbReference>
<dbReference type="RefSeq" id="WP_164731026.1">
    <property type="nucleotide sequence ID" value="NZ_CP016379.1"/>
</dbReference>
<gene>
    <name evidence="7" type="ORF">BBF96_11250</name>
</gene>
<name>A0A3Q9HRX7_9FIRM</name>
<feature type="transmembrane region" description="Helical" evidence="5">
    <location>
        <begin position="149"/>
        <end position="168"/>
    </location>
</feature>
<sequence>MKKNWIERFTGLTLAINPVFTLVGLIYLSARRTRGLIAKIKSDKANLYFWLFLAVSGIISIVFSINKSVAISSYFIPFVFIWLYILGRWVIQDPETFVQDLIRGVMILSIIAIIAKIFNLELSIGQVRILDKFGPRERGEILYVADNSLGLLFQVGVVGALGSLLIYWKEKKYVIENVITFIVSICGLIISASRGAMVGTLVAVLYLVVRYSFKALLGAGSIVGILAYFSRHRFFSAFDVKAHSVRIKIWLSSLEIIKDHPFFGVGPGNFGQIYDKYKPASLTKEVTCAHSNYLNIFIGWGIIGGLLFWGWQLFIFIRAALKGLTPLQRVIIAILISFYVHVMVNELFAAYSGFLLGLVDHPSFGKQENFSQQETFKRS</sequence>
<feature type="transmembrane region" description="Helical" evidence="5">
    <location>
        <begin position="180"/>
        <end position="205"/>
    </location>
</feature>
<dbReference type="PANTHER" id="PTHR37422:SF13">
    <property type="entry name" value="LIPOPOLYSACCHARIDE BIOSYNTHESIS PROTEIN PA4999-RELATED"/>
    <property type="match status" value="1"/>
</dbReference>
<dbReference type="GO" id="GO:0016020">
    <property type="term" value="C:membrane"/>
    <property type="evidence" value="ECO:0007669"/>
    <property type="project" value="UniProtKB-SubCell"/>
</dbReference>
<feature type="transmembrane region" description="Helical" evidence="5">
    <location>
        <begin position="6"/>
        <end position="27"/>
    </location>
</feature>
<evidence type="ECO:0000256" key="1">
    <source>
        <dbReference type="ARBA" id="ARBA00004141"/>
    </source>
</evidence>
<dbReference type="InterPro" id="IPR051533">
    <property type="entry name" value="WaaL-like"/>
</dbReference>
<feature type="transmembrane region" description="Helical" evidence="5">
    <location>
        <begin position="293"/>
        <end position="311"/>
    </location>
</feature>
<accession>A0A3Q9HRX7</accession>
<dbReference type="Pfam" id="PF04932">
    <property type="entry name" value="Wzy_C"/>
    <property type="match status" value="1"/>
</dbReference>
<evidence type="ECO:0000256" key="5">
    <source>
        <dbReference type="SAM" id="Phobius"/>
    </source>
</evidence>
<reference evidence="7 8" key="1">
    <citation type="submission" date="2016-07" db="EMBL/GenBank/DDBJ databases">
        <title>Genome and transcriptome analysis of iron-reducing fermentative bacteria Anoxybacter fermentans.</title>
        <authorList>
            <person name="Zeng X."/>
            <person name="Shao Z."/>
        </authorList>
    </citation>
    <scope>NUCLEOTIDE SEQUENCE [LARGE SCALE GENOMIC DNA]</scope>
    <source>
        <strain evidence="7 8">DY22613</strain>
    </source>
</reference>
<feature type="domain" description="O-antigen ligase-related" evidence="6">
    <location>
        <begin position="180"/>
        <end position="308"/>
    </location>
</feature>
<protein>
    <recommendedName>
        <fullName evidence="6">O-antigen ligase-related domain-containing protein</fullName>
    </recommendedName>
</protein>